<dbReference type="Gene3D" id="2.60.40.10">
    <property type="entry name" value="Immunoglobulins"/>
    <property type="match status" value="3"/>
</dbReference>
<dbReference type="CDD" id="cd00096">
    <property type="entry name" value="Ig"/>
    <property type="match status" value="1"/>
</dbReference>
<dbReference type="PANTHER" id="PTHR46013:SF4">
    <property type="entry name" value="B-CELL RECEPTOR CD22-RELATED"/>
    <property type="match status" value="1"/>
</dbReference>
<keyword evidence="2" id="KW-0812">Transmembrane</keyword>
<dbReference type="InterPro" id="IPR013783">
    <property type="entry name" value="Ig-like_fold"/>
</dbReference>
<accession>A0A9J8CIT3</accession>
<dbReference type="Pfam" id="PF07686">
    <property type="entry name" value="V-set"/>
    <property type="match status" value="1"/>
</dbReference>
<evidence type="ECO:0000259" key="4">
    <source>
        <dbReference type="PROSITE" id="PS50835"/>
    </source>
</evidence>
<feature type="compositionally biased region" description="Polar residues" evidence="1">
    <location>
        <begin position="349"/>
        <end position="368"/>
    </location>
</feature>
<evidence type="ECO:0000313" key="6">
    <source>
        <dbReference type="Proteomes" id="UP001108240"/>
    </source>
</evidence>
<dbReference type="Proteomes" id="UP001108240">
    <property type="component" value="Unplaced"/>
</dbReference>
<keyword evidence="2" id="KW-1133">Transmembrane helix</keyword>
<dbReference type="InterPro" id="IPR036179">
    <property type="entry name" value="Ig-like_dom_sf"/>
</dbReference>
<dbReference type="InterPro" id="IPR007110">
    <property type="entry name" value="Ig-like_dom"/>
</dbReference>
<evidence type="ECO:0000256" key="1">
    <source>
        <dbReference type="SAM" id="MobiDB-lite"/>
    </source>
</evidence>
<dbReference type="Pfam" id="PF13895">
    <property type="entry name" value="Ig_2"/>
    <property type="match status" value="2"/>
</dbReference>
<reference evidence="5" key="1">
    <citation type="submission" date="2025-08" db="UniProtKB">
        <authorList>
            <consortium name="Ensembl"/>
        </authorList>
    </citation>
    <scope>IDENTIFICATION</scope>
</reference>
<keyword evidence="6" id="KW-1185">Reference proteome</keyword>
<name>A0A9J8CIT3_CYPCA</name>
<feature type="signal peptide" evidence="3">
    <location>
        <begin position="1"/>
        <end position="22"/>
    </location>
</feature>
<evidence type="ECO:0000256" key="2">
    <source>
        <dbReference type="SAM" id="Phobius"/>
    </source>
</evidence>
<dbReference type="PANTHER" id="PTHR46013">
    <property type="entry name" value="VASCULAR CELL ADHESION MOLECULE 1"/>
    <property type="match status" value="1"/>
</dbReference>
<dbReference type="GeneTree" id="ENSGT01010000222294"/>
<dbReference type="SMART" id="SM00409">
    <property type="entry name" value="IG"/>
    <property type="match status" value="3"/>
</dbReference>
<dbReference type="InterPro" id="IPR013106">
    <property type="entry name" value="Ig_V-set"/>
</dbReference>
<dbReference type="PROSITE" id="PS51257">
    <property type="entry name" value="PROKAR_LIPOPROTEIN"/>
    <property type="match status" value="1"/>
</dbReference>
<dbReference type="SUPFAM" id="SSF48726">
    <property type="entry name" value="Immunoglobulin"/>
    <property type="match status" value="3"/>
</dbReference>
<dbReference type="Ensembl" id="ENSCCRT00000174052.1">
    <property type="protein sequence ID" value="ENSCCRP00000169942.1"/>
    <property type="gene ID" value="ENSCCRG00000060402.1"/>
</dbReference>
<evidence type="ECO:0000256" key="3">
    <source>
        <dbReference type="SAM" id="SignalP"/>
    </source>
</evidence>
<dbReference type="PROSITE" id="PS50835">
    <property type="entry name" value="IG_LIKE"/>
    <property type="match status" value="2"/>
</dbReference>
<evidence type="ECO:0000313" key="5">
    <source>
        <dbReference type="Ensembl" id="ENSCCRP00000169942.1"/>
    </source>
</evidence>
<feature type="domain" description="Ig-like" evidence="4">
    <location>
        <begin position="133"/>
        <end position="212"/>
    </location>
</feature>
<feature type="domain" description="Ig-like" evidence="4">
    <location>
        <begin position="217"/>
        <end position="297"/>
    </location>
</feature>
<sequence>MKVRMMLHFPLIFLLMACGVFGEDWNVIYENKSICAPKGSTVNLTCTYKYPEKLTLTDTFWIMCEKQNKPEDIQSLKEYSEYKDRVEYFEDKEKKKAVLRLHNVTENDERAYCFRLVTNTEGQKWIGKEGVKLAVSALQVKAPQLVLEKQTVNLTCETTCSLTEGFIWYKNGQTLTIQSETLQLQSERSDSGRYSCAARGHEHLPSPAVSITVMYHPQNVSVSISPSGVIVEGDSVTLNCSSDSNPPAEISWFKENQSSAVGSGQSFSISSFNASHSGRFYCEAQNQHGSQRSASVSVTVKGVWNIMYIIGVCATVIAAGFGLFFLIIIIIMYKRKKIKNNDSQDTDNHLNGSQDIEQKKTSAGNASESGDDDKILYASVKCRKKKDTKKPEEDEILYASVTVRQPATEAKSTVGQENDLSVIYSSIKISA</sequence>
<feature type="transmembrane region" description="Helical" evidence="2">
    <location>
        <begin position="306"/>
        <end position="333"/>
    </location>
</feature>
<reference evidence="5" key="2">
    <citation type="submission" date="2025-09" db="UniProtKB">
        <authorList>
            <consortium name="Ensembl"/>
        </authorList>
    </citation>
    <scope>IDENTIFICATION</scope>
</reference>
<protein>
    <recommendedName>
        <fullName evidence="4">Ig-like domain-containing protein</fullName>
    </recommendedName>
</protein>
<feature type="chain" id="PRO_5039920305" description="Ig-like domain-containing protein" evidence="3">
    <location>
        <begin position="23"/>
        <end position="431"/>
    </location>
</feature>
<organism evidence="5 6">
    <name type="scientific">Cyprinus carpio carpio</name>
    <dbReference type="NCBI Taxonomy" id="630221"/>
    <lineage>
        <taxon>Eukaryota</taxon>
        <taxon>Metazoa</taxon>
        <taxon>Chordata</taxon>
        <taxon>Craniata</taxon>
        <taxon>Vertebrata</taxon>
        <taxon>Euteleostomi</taxon>
        <taxon>Actinopterygii</taxon>
        <taxon>Neopterygii</taxon>
        <taxon>Teleostei</taxon>
        <taxon>Ostariophysi</taxon>
        <taxon>Cypriniformes</taxon>
        <taxon>Cyprinidae</taxon>
        <taxon>Cyprininae</taxon>
        <taxon>Cyprinus</taxon>
    </lineage>
</organism>
<keyword evidence="3" id="KW-0732">Signal</keyword>
<feature type="region of interest" description="Disordered" evidence="1">
    <location>
        <begin position="342"/>
        <end position="370"/>
    </location>
</feature>
<dbReference type="InterPro" id="IPR003599">
    <property type="entry name" value="Ig_sub"/>
</dbReference>
<proteinExistence type="predicted"/>
<dbReference type="OMA" id="MITECLS"/>
<keyword evidence="2" id="KW-0472">Membrane</keyword>
<dbReference type="InterPro" id="IPR003598">
    <property type="entry name" value="Ig_sub2"/>
</dbReference>
<dbReference type="AlphaFoldDB" id="A0A9J8CIT3"/>
<dbReference type="SMART" id="SM00408">
    <property type="entry name" value="IGc2"/>
    <property type="match status" value="2"/>
</dbReference>